<dbReference type="EMBL" id="JAFCIX010000565">
    <property type="protein sequence ID" value="KAH6587362.1"/>
    <property type="molecule type" value="Genomic_DNA"/>
</dbReference>
<keyword evidence="4" id="KW-1185">Reference proteome</keyword>
<gene>
    <name evidence="3" type="ORF">BASA50_001291</name>
</gene>
<reference evidence="3 4" key="1">
    <citation type="submission" date="2021-02" db="EMBL/GenBank/DDBJ databases">
        <title>Variation within the Batrachochytrium salamandrivorans European outbreak.</title>
        <authorList>
            <person name="Kelly M."/>
            <person name="Pasmans F."/>
            <person name="Shea T.P."/>
            <person name="Munoz J.F."/>
            <person name="Carranza S."/>
            <person name="Cuomo C.A."/>
            <person name="Martel A."/>
        </authorList>
    </citation>
    <scope>NUCLEOTIDE SEQUENCE [LARGE SCALE GENOMIC DNA]</scope>
    <source>
        <strain evidence="3 4">AMFP18/2</strain>
    </source>
</reference>
<keyword evidence="2" id="KW-1133">Transmembrane helix</keyword>
<proteinExistence type="predicted"/>
<sequence>MSSSNPYDHGPSDPLLGGGGGSNNNSNNSNNSNNTPYPSLQHNQQSSSRQKAAEAGMASNSALPANSLGNYQQQPTQYNPFPYGLPQPSYSSEQPPYSSEQPSFQPPPPPSYDTALAESFQGPSWVVGAPAGSIAPSLPQALPPSLPPDYFDVSIIPVGSILFPQNCPPLGTYSDASIIRSSFTHNIESHDPQLDQNPDALWRFFMSNVQNPQLTVDIHGYHTERKYREEIQSDGTTNTTTHDEDVSDFRIKIEVTRLMSTYWSRIVCVPNKETGPRTLRETLEDYTRSENIWKEIHLTKQPLWDFNELSRALEFAVRQAGYNEKVKISFPQQAAKVSVYSSHTMSKLSRSTIVWVLCILSCLWIIMLPIYMIFRKKVSTKIVCEFPMLVTGNDFYTRHYYIIQDMVRNRSFKTIQAI</sequence>
<feature type="compositionally biased region" description="Polar residues" evidence="1">
    <location>
        <begin position="35"/>
        <end position="50"/>
    </location>
</feature>
<evidence type="ECO:0000313" key="4">
    <source>
        <dbReference type="Proteomes" id="UP001648503"/>
    </source>
</evidence>
<feature type="compositionally biased region" description="Low complexity" evidence="1">
    <location>
        <begin position="23"/>
        <end position="34"/>
    </location>
</feature>
<evidence type="ECO:0000256" key="1">
    <source>
        <dbReference type="SAM" id="MobiDB-lite"/>
    </source>
</evidence>
<comment type="caution">
    <text evidence="3">The sequence shown here is derived from an EMBL/GenBank/DDBJ whole genome shotgun (WGS) entry which is preliminary data.</text>
</comment>
<dbReference type="Proteomes" id="UP001648503">
    <property type="component" value="Unassembled WGS sequence"/>
</dbReference>
<evidence type="ECO:0008006" key="5">
    <source>
        <dbReference type="Google" id="ProtNLM"/>
    </source>
</evidence>
<dbReference type="PANTHER" id="PTHR37848">
    <property type="entry name" value="EXPRESSED PROTEIN"/>
    <property type="match status" value="1"/>
</dbReference>
<feature type="region of interest" description="Disordered" evidence="1">
    <location>
        <begin position="1"/>
        <end position="113"/>
    </location>
</feature>
<feature type="compositionally biased region" description="Polar residues" evidence="1">
    <location>
        <begin position="58"/>
        <end position="79"/>
    </location>
</feature>
<feature type="transmembrane region" description="Helical" evidence="2">
    <location>
        <begin position="353"/>
        <end position="374"/>
    </location>
</feature>
<accession>A0ABQ8EW83</accession>
<feature type="compositionally biased region" description="Low complexity" evidence="1">
    <location>
        <begin position="86"/>
        <end position="103"/>
    </location>
</feature>
<protein>
    <recommendedName>
        <fullName evidence="5">Chitin synthase N-terminal domain-containing protein</fullName>
    </recommendedName>
</protein>
<name>A0ABQ8EW83_9FUNG</name>
<keyword evidence="2" id="KW-0812">Transmembrane</keyword>
<keyword evidence="2" id="KW-0472">Membrane</keyword>
<dbReference type="PANTHER" id="PTHR37848:SF1">
    <property type="entry name" value="SUN DOMAIN-CONTAINING PROTEIN"/>
    <property type="match status" value="1"/>
</dbReference>
<organism evidence="3 4">
    <name type="scientific">Batrachochytrium salamandrivorans</name>
    <dbReference type="NCBI Taxonomy" id="1357716"/>
    <lineage>
        <taxon>Eukaryota</taxon>
        <taxon>Fungi</taxon>
        <taxon>Fungi incertae sedis</taxon>
        <taxon>Chytridiomycota</taxon>
        <taxon>Chytridiomycota incertae sedis</taxon>
        <taxon>Chytridiomycetes</taxon>
        <taxon>Rhizophydiales</taxon>
        <taxon>Rhizophydiales incertae sedis</taxon>
        <taxon>Batrachochytrium</taxon>
    </lineage>
</organism>
<evidence type="ECO:0000256" key="2">
    <source>
        <dbReference type="SAM" id="Phobius"/>
    </source>
</evidence>
<evidence type="ECO:0000313" key="3">
    <source>
        <dbReference type="EMBL" id="KAH6587362.1"/>
    </source>
</evidence>